<evidence type="ECO:0000256" key="5">
    <source>
        <dbReference type="ARBA" id="ARBA00023251"/>
    </source>
</evidence>
<dbReference type="PROSITE" id="PS00211">
    <property type="entry name" value="ABC_TRANSPORTER_1"/>
    <property type="match status" value="1"/>
</dbReference>
<dbReference type="InterPro" id="IPR003593">
    <property type="entry name" value="AAA+_ATPase"/>
</dbReference>
<keyword evidence="3" id="KW-0547">Nucleotide-binding</keyword>
<evidence type="ECO:0000259" key="6">
    <source>
        <dbReference type="PROSITE" id="PS50893"/>
    </source>
</evidence>
<keyword evidence="5" id="KW-0046">Antibiotic resistance</keyword>
<dbReference type="GO" id="GO:0016887">
    <property type="term" value="F:ATP hydrolysis activity"/>
    <property type="evidence" value="ECO:0007669"/>
    <property type="project" value="InterPro"/>
</dbReference>
<dbReference type="SUPFAM" id="SSF52540">
    <property type="entry name" value="P-loop containing nucleoside triphosphate hydrolases"/>
    <property type="match status" value="1"/>
</dbReference>
<dbReference type="GO" id="GO:0005886">
    <property type="term" value="C:plasma membrane"/>
    <property type="evidence" value="ECO:0007669"/>
    <property type="project" value="UniProtKB-SubCell"/>
</dbReference>
<gene>
    <name evidence="7" type="ORF">FB460_2336</name>
</gene>
<dbReference type="Gene3D" id="3.40.50.300">
    <property type="entry name" value="P-loop containing nucleotide triphosphate hydrolases"/>
    <property type="match status" value="1"/>
</dbReference>
<dbReference type="PANTHER" id="PTHR42711">
    <property type="entry name" value="ABC TRANSPORTER ATP-BINDING PROTEIN"/>
    <property type="match status" value="1"/>
</dbReference>
<proteinExistence type="predicted"/>
<evidence type="ECO:0000256" key="2">
    <source>
        <dbReference type="ARBA" id="ARBA00022448"/>
    </source>
</evidence>
<dbReference type="EMBL" id="VFOR01000003">
    <property type="protein sequence ID" value="TQL57260.1"/>
    <property type="molecule type" value="Genomic_DNA"/>
</dbReference>
<dbReference type="PANTHER" id="PTHR42711:SF16">
    <property type="entry name" value="ABC TRANSPORTER ATP-BINDING PROTEIN"/>
    <property type="match status" value="1"/>
</dbReference>
<dbReference type="InterPro" id="IPR050763">
    <property type="entry name" value="ABC_transporter_ATP-binding"/>
</dbReference>
<dbReference type="GO" id="GO:0046677">
    <property type="term" value="P:response to antibiotic"/>
    <property type="evidence" value="ECO:0007669"/>
    <property type="project" value="UniProtKB-KW"/>
</dbReference>
<evidence type="ECO:0000256" key="4">
    <source>
        <dbReference type="ARBA" id="ARBA00022840"/>
    </source>
</evidence>
<dbReference type="InterPro" id="IPR017871">
    <property type="entry name" value="ABC_transporter-like_CS"/>
</dbReference>
<dbReference type="InterPro" id="IPR003439">
    <property type="entry name" value="ABC_transporter-like_ATP-bd"/>
</dbReference>
<dbReference type="GO" id="GO:0005524">
    <property type="term" value="F:ATP binding"/>
    <property type="evidence" value="ECO:0007669"/>
    <property type="project" value="UniProtKB-KW"/>
</dbReference>
<keyword evidence="8" id="KW-1185">Reference proteome</keyword>
<dbReference type="AlphaFoldDB" id="A0A542ZAJ5"/>
<comment type="subcellular location">
    <subcellularLocation>
        <location evidence="1">Cell membrane</location>
        <topology evidence="1">Peripheral membrane protein</topology>
    </subcellularLocation>
</comment>
<evidence type="ECO:0000313" key="7">
    <source>
        <dbReference type="EMBL" id="TQL57260.1"/>
    </source>
</evidence>
<evidence type="ECO:0000313" key="8">
    <source>
        <dbReference type="Proteomes" id="UP000316196"/>
    </source>
</evidence>
<evidence type="ECO:0000256" key="1">
    <source>
        <dbReference type="ARBA" id="ARBA00004202"/>
    </source>
</evidence>
<comment type="caution">
    <text evidence="7">The sequence shown here is derived from an EMBL/GenBank/DDBJ whole genome shotgun (WGS) entry which is preliminary data.</text>
</comment>
<accession>A0A542ZAJ5</accession>
<dbReference type="InterPro" id="IPR027417">
    <property type="entry name" value="P-loop_NTPase"/>
</dbReference>
<keyword evidence="2" id="KW-0813">Transport</keyword>
<evidence type="ECO:0000256" key="3">
    <source>
        <dbReference type="ARBA" id="ARBA00022741"/>
    </source>
</evidence>
<sequence length="228" mass="24159">MRDAHLTLDGTEILRGLTFAARPGRITALLGPNGAGKTTTIRCCTGLMSPDTGVIEVFGQPVADAIASGRVGVMPQAVGQWSGIRPLELLHHLAGLHQNPLPVAPLAERLGIDRFARTTCRRLSGGQQQVLNLAGALIGRPEMVHLDEPTTGLDPHLRRQVWALIGELRDAGVSVLLTTHAMDEAEHLADDVHIMNHGRVVRSGSVSDLTTDGDLESVFLTSTDAGGA</sequence>
<dbReference type="Proteomes" id="UP000316196">
    <property type="component" value="Unassembled WGS sequence"/>
</dbReference>
<reference evidence="7 8" key="1">
    <citation type="submission" date="2019-06" db="EMBL/GenBank/DDBJ databases">
        <title>Sequencing the genomes of 1000 actinobacteria strains.</title>
        <authorList>
            <person name="Klenk H.-P."/>
        </authorList>
    </citation>
    <scope>NUCLEOTIDE SEQUENCE [LARGE SCALE GENOMIC DNA]</scope>
    <source>
        <strain evidence="7 8">DSM 8251</strain>
    </source>
</reference>
<dbReference type="CDD" id="cd03230">
    <property type="entry name" value="ABC_DR_subfamily_A"/>
    <property type="match status" value="1"/>
</dbReference>
<dbReference type="SMART" id="SM00382">
    <property type="entry name" value="AAA"/>
    <property type="match status" value="1"/>
</dbReference>
<organism evidence="7 8">
    <name type="scientific">Propioniferax innocua</name>
    <dbReference type="NCBI Taxonomy" id="1753"/>
    <lineage>
        <taxon>Bacteria</taxon>
        <taxon>Bacillati</taxon>
        <taxon>Actinomycetota</taxon>
        <taxon>Actinomycetes</taxon>
        <taxon>Propionibacteriales</taxon>
        <taxon>Propionibacteriaceae</taxon>
        <taxon>Propioniferax</taxon>
    </lineage>
</organism>
<name>A0A542ZAJ5_9ACTN</name>
<dbReference type="PROSITE" id="PS50893">
    <property type="entry name" value="ABC_TRANSPORTER_2"/>
    <property type="match status" value="1"/>
</dbReference>
<feature type="domain" description="ABC transporter" evidence="6">
    <location>
        <begin position="1"/>
        <end position="222"/>
    </location>
</feature>
<dbReference type="Pfam" id="PF00005">
    <property type="entry name" value="ABC_tran"/>
    <property type="match status" value="1"/>
</dbReference>
<protein>
    <submittedName>
        <fullName evidence="7">ABC-2 type transport system ATP-binding protein</fullName>
    </submittedName>
</protein>
<keyword evidence="4 7" id="KW-0067">ATP-binding</keyword>